<accession>A0A8J3G574</accession>
<name>A0A8J3G574_9BACT</name>
<comment type="caution">
    <text evidence="1">The sequence shown here is derived from an EMBL/GenBank/DDBJ whole genome shotgun (WGS) entry which is preliminary data.</text>
</comment>
<dbReference type="RefSeq" id="WP_189580011.1">
    <property type="nucleotide sequence ID" value="NZ_BMYF01000007.1"/>
</dbReference>
<reference evidence="1" key="1">
    <citation type="journal article" date="2014" name="Int. J. Syst. Evol. Microbiol.">
        <title>Complete genome sequence of Corynebacterium casei LMG S-19264T (=DSM 44701T), isolated from a smear-ripened cheese.</title>
        <authorList>
            <consortium name="US DOE Joint Genome Institute (JGI-PGF)"/>
            <person name="Walter F."/>
            <person name="Albersmeier A."/>
            <person name="Kalinowski J."/>
            <person name="Ruckert C."/>
        </authorList>
    </citation>
    <scope>NUCLEOTIDE SEQUENCE</scope>
    <source>
        <strain evidence="1">KCTC 23224</strain>
    </source>
</reference>
<keyword evidence="2" id="KW-1185">Reference proteome</keyword>
<reference evidence="1" key="2">
    <citation type="submission" date="2020-09" db="EMBL/GenBank/DDBJ databases">
        <authorList>
            <person name="Sun Q."/>
            <person name="Kim S."/>
        </authorList>
    </citation>
    <scope>NUCLEOTIDE SEQUENCE</scope>
    <source>
        <strain evidence="1">KCTC 23224</strain>
    </source>
</reference>
<dbReference type="AlphaFoldDB" id="A0A8J3G574"/>
<proteinExistence type="predicted"/>
<evidence type="ECO:0000313" key="2">
    <source>
        <dbReference type="Proteomes" id="UP000642809"/>
    </source>
</evidence>
<organism evidence="1 2">
    <name type="scientific">Mongoliitalea lutea</name>
    <dbReference type="NCBI Taxonomy" id="849756"/>
    <lineage>
        <taxon>Bacteria</taxon>
        <taxon>Pseudomonadati</taxon>
        <taxon>Bacteroidota</taxon>
        <taxon>Cytophagia</taxon>
        <taxon>Cytophagales</taxon>
        <taxon>Cyclobacteriaceae</taxon>
        <taxon>Mongoliitalea</taxon>
    </lineage>
</organism>
<evidence type="ECO:0000313" key="1">
    <source>
        <dbReference type="EMBL" id="GHB34262.1"/>
    </source>
</evidence>
<sequence>MKTIENIEKELITQLRFSKNEVLDSAEAIKKREFDLNRALALGNLLKNKVDITFQDAEQRTYRVHTTIWAVGSDFVCLKADICIPIKSIVEIE</sequence>
<protein>
    <submittedName>
        <fullName evidence="1">Uncharacterized protein</fullName>
    </submittedName>
</protein>
<dbReference type="EMBL" id="BMYF01000007">
    <property type="protein sequence ID" value="GHB34262.1"/>
    <property type="molecule type" value="Genomic_DNA"/>
</dbReference>
<dbReference type="Proteomes" id="UP000642809">
    <property type="component" value="Unassembled WGS sequence"/>
</dbReference>
<gene>
    <name evidence="1" type="ORF">GCM10008106_14410</name>
</gene>